<dbReference type="SUPFAM" id="SSF51905">
    <property type="entry name" value="FAD/NAD(P)-binding domain"/>
    <property type="match status" value="2"/>
</dbReference>
<dbReference type="PRINTS" id="PR00368">
    <property type="entry name" value="FADPNR"/>
</dbReference>
<gene>
    <name evidence="7" type="ORF">SAMN04489735_10602</name>
</gene>
<comment type="cofactor">
    <cofactor evidence="1">
        <name>FAD</name>
        <dbReference type="ChEBI" id="CHEBI:57692"/>
    </cofactor>
</comment>
<keyword evidence="4" id="KW-0274">FAD</keyword>
<dbReference type="AlphaFoldDB" id="A0A1G8F9R7"/>
<dbReference type="Gene3D" id="3.50.50.100">
    <property type="match status" value="1"/>
</dbReference>
<dbReference type="Proteomes" id="UP000198956">
    <property type="component" value="Unassembled WGS sequence"/>
</dbReference>
<dbReference type="Pfam" id="PF07992">
    <property type="entry name" value="Pyr_redox_2"/>
    <property type="match status" value="1"/>
</dbReference>
<dbReference type="PANTHER" id="PTHR42913">
    <property type="entry name" value="APOPTOSIS-INDUCING FACTOR 1"/>
    <property type="match status" value="1"/>
</dbReference>
<reference evidence="7 8" key="1">
    <citation type="submission" date="2016-10" db="EMBL/GenBank/DDBJ databases">
        <authorList>
            <person name="de Groot N.N."/>
        </authorList>
    </citation>
    <scope>NUCLEOTIDE SEQUENCE [LARGE SCALE GENOMIC DNA]</scope>
    <source>
        <strain evidence="7 8">L 420-91</strain>
    </source>
</reference>
<evidence type="ECO:0000256" key="5">
    <source>
        <dbReference type="ARBA" id="ARBA00023002"/>
    </source>
</evidence>
<protein>
    <submittedName>
        <fullName evidence="7">NADH dehydrogenase</fullName>
    </submittedName>
</protein>
<keyword evidence="5" id="KW-0560">Oxidoreductase</keyword>
<dbReference type="GO" id="GO:0003955">
    <property type="term" value="F:NAD(P)H dehydrogenase (quinone) activity"/>
    <property type="evidence" value="ECO:0007669"/>
    <property type="project" value="TreeGrafter"/>
</dbReference>
<dbReference type="PANTHER" id="PTHR42913:SF3">
    <property type="entry name" value="64 KDA MITOCHONDRIAL NADH DEHYDROGENASE (EUROFUNG)"/>
    <property type="match status" value="1"/>
</dbReference>
<dbReference type="InterPro" id="IPR051169">
    <property type="entry name" value="NADH-Q_oxidoreductase"/>
</dbReference>
<organism evidence="7 8">
    <name type="scientific">Aneurinibacillus thermoaerophilus</name>
    <dbReference type="NCBI Taxonomy" id="143495"/>
    <lineage>
        <taxon>Bacteria</taxon>
        <taxon>Bacillati</taxon>
        <taxon>Bacillota</taxon>
        <taxon>Bacilli</taxon>
        <taxon>Bacillales</taxon>
        <taxon>Paenibacillaceae</taxon>
        <taxon>Aneurinibacillus group</taxon>
        <taxon>Aneurinibacillus</taxon>
    </lineage>
</organism>
<feature type="domain" description="FAD/NAD(P)-binding" evidence="6">
    <location>
        <begin position="22"/>
        <end position="302"/>
    </location>
</feature>
<evidence type="ECO:0000256" key="4">
    <source>
        <dbReference type="ARBA" id="ARBA00022827"/>
    </source>
</evidence>
<sequence length="374" mass="41798">MNDGNNRQRQKEGGKASVMNKHIVVLGAGYGGMAFINTILPHIPSDVCISVIDRLPCHTIKPEYYALASGSLNENKVKAAFPIHSQVDYILDEVEEIQVAYHKVICKNNEVAFDQLIVALGCVDNYFNVPWAEKYTESIQTFGQAMRTRKKIDQLPPGSCVAIIGGGLSGIEFASDLREQHPDLKIILMERSNEVLSTLPDRIRKYVRQHLEDNSIEVMTNVSVTMIDERAIYYGPVQEWMEYDMCVWAAGIKPNPVASPLLAYSNADRLTRIVVKENYELPYYNDIFVIGDCASSEFAPSAQLAHIQGKQLGQYFISVWEGREYLPEPIKLKGVLGYLGKKTGFGLVNGNVLLGKVPNVIKSGVLWMHKHHLG</sequence>
<dbReference type="EMBL" id="FNDE01000060">
    <property type="protein sequence ID" value="SDH78896.1"/>
    <property type="molecule type" value="Genomic_DNA"/>
</dbReference>
<evidence type="ECO:0000313" key="7">
    <source>
        <dbReference type="EMBL" id="SDH78896.1"/>
    </source>
</evidence>
<comment type="similarity">
    <text evidence="2">Belongs to the NADH dehydrogenase family.</text>
</comment>
<evidence type="ECO:0000313" key="8">
    <source>
        <dbReference type="Proteomes" id="UP000198956"/>
    </source>
</evidence>
<evidence type="ECO:0000256" key="3">
    <source>
        <dbReference type="ARBA" id="ARBA00022630"/>
    </source>
</evidence>
<evidence type="ECO:0000256" key="1">
    <source>
        <dbReference type="ARBA" id="ARBA00001974"/>
    </source>
</evidence>
<evidence type="ECO:0000256" key="2">
    <source>
        <dbReference type="ARBA" id="ARBA00005272"/>
    </source>
</evidence>
<keyword evidence="3" id="KW-0285">Flavoprotein</keyword>
<dbReference type="InterPro" id="IPR036188">
    <property type="entry name" value="FAD/NAD-bd_sf"/>
</dbReference>
<proteinExistence type="inferred from homology"/>
<dbReference type="InterPro" id="IPR023753">
    <property type="entry name" value="FAD/NAD-binding_dom"/>
</dbReference>
<name>A0A1G8F9R7_ANETH</name>
<accession>A0A1G8F9R7</accession>
<dbReference type="GO" id="GO:0019646">
    <property type="term" value="P:aerobic electron transport chain"/>
    <property type="evidence" value="ECO:0007669"/>
    <property type="project" value="TreeGrafter"/>
</dbReference>
<evidence type="ECO:0000259" key="6">
    <source>
        <dbReference type="Pfam" id="PF07992"/>
    </source>
</evidence>
<dbReference type="OrthoDB" id="9784880at2"/>